<dbReference type="SUPFAM" id="SSF54909">
    <property type="entry name" value="Dimeric alpha+beta barrel"/>
    <property type="match status" value="1"/>
</dbReference>
<evidence type="ECO:0000313" key="3">
    <source>
        <dbReference type="EMBL" id="EAY26790.1"/>
    </source>
</evidence>
<accession>A1ZS67</accession>
<keyword evidence="4" id="KW-1185">Reference proteome</keyword>
<dbReference type="PANTHER" id="PTHR37828">
    <property type="entry name" value="GSR2449 PROTEIN"/>
    <property type="match status" value="1"/>
</dbReference>
<comment type="caution">
    <text evidence="3">The sequence shown here is derived from an EMBL/GenBank/DDBJ whole genome shotgun (WGS) entry which is preliminary data.</text>
</comment>
<name>A1ZS67_MICM2</name>
<feature type="domain" description="YCII-related" evidence="2">
    <location>
        <begin position="1"/>
        <end position="81"/>
    </location>
</feature>
<dbReference type="Gene3D" id="3.30.70.1060">
    <property type="entry name" value="Dimeric alpha+beta barrel"/>
    <property type="match status" value="1"/>
</dbReference>
<reference evidence="3 4" key="1">
    <citation type="submission" date="2007-01" db="EMBL/GenBank/DDBJ databases">
        <authorList>
            <person name="Haygood M."/>
            <person name="Podell S."/>
            <person name="Anderson C."/>
            <person name="Hopkinson B."/>
            <person name="Roe K."/>
            <person name="Barbeau K."/>
            <person name="Gaasterland T."/>
            <person name="Ferriera S."/>
            <person name="Johnson J."/>
            <person name="Kravitz S."/>
            <person name="Beeson K."/>
            <person name="Sutton G."/>
            <person name="Rogers Y.-H."/>
            <person name="Friedman R."/>
            <person name="Frazier M."/>
            <person name="Venter J.C."/>
        </authorList>
    </citation>
    <scope>NUCLEOTIDE SEQUENCE [LARGE SCALE GENOMIC DNA]</scope>
    <source>
        <strain evidence="3 4">ATCC 23134</strain>
    </source>
</reference>
<dbReference type="RefSeq" id="WP_002700298.1">
    <property type="nucleotide sequence ID" value="NZ_AAWS01000030.1"/>
</dbReference>
<organism evidence="3 4">
    <name type="scientific">Microscilla marina ATCC 23134</name>
    <dbReference type="NCBI Taxonomy" id="313606"/>
    <lineage>
        <taxon>Bacteria</taxon>
        <taxon>Pseudomonadati</taxon>
        <taxon>Bacteroidota</taxon>
        <taxon>Cytophagia</taxon>
        <taxon>Cytophagales</taxon>
        <taxon>Microscillaceae</taxon>
        <taxon>Microscilla</taxon>
    </lineage>
</organism>
<dbReference type="AlphaFoldDB" id="A1ZS67"/>
<evidence type="ECO:0000259" key="2">
    <source>
        <dbReference type="Pfam" id="PF03795"/>
    </source>
</evidence>
<protein>
    <submittedName>
        <fullName evidence="3">Ycii-related domain superfamily</fullName>
    </submittedName>
</protein>
<dbReference type="InterPro" id="IPR005545">
    <property type="entry name" value="YCII"/>
</dbReference>
<dbReference type="OrthoDB" id="9814407at2"/>
<dbReference type="Proteomes" id="UP000004095">
    <property type="component" value="Unassembled WGS sequence"/>
</dbReference>
<gene>
    <name evidence="3" type="ORF">M23134_00756</name>
</gene>
<evidence type="ECO:0000256" key="1">
    <source>
        <dbReference type="ARBA" id="ARBA00007689"/>
    </source>
</evidence>
<sequence>MFIVSLTYKVPLEQVEPHLAAHIAYLDEQYALGNFHASGRKVPRTGGIILSKMKDKAALLKILAEDPFQKHQLVDCEVTEFVPSKTCDELNFMQEA</sequence>
<dbReference type="Pfam" id="PF03795">
    <property type="entry name" value="YCII"/>
    <property type="match status" value="1"/>
</dbReference>
<proteinExistence type="inferred from homology"/>
<evidence type="ECO:0000313" key="4">
    <source>
        <dbReference type="Proteomes" id="UP000004095"/>
    </source>
</evidence>
<dbReference type="eggNOG" id="COG2350">
    <property type="taxonomic scope" value="Bacteria"/>
</dbReference>
<comment type="similarity">
    <text evidence="1">Belongs to the YciI family.</text>
</comment>
<dbReference type="EMBL" id="AAWS01000030">
    <property type="protein sequence ID" value="EAY26790.1"/>
    <property type="molecule type" value="Genomic_DNA"/>
</dbReference>
<dbReference type="InterPro" id="IPR011008">
    <property type="entry name" value="Dimeric_a/b-barrel"/>
</dbReference>
<dbReference type="PANTHER" id="PTHR37828:SF1">
    <property type="entry name" value="YCII-RELATED DOMAIN-CONTAINING PROTEIN"/>
    <property type="match status" value="1"/>
</dbReference>